<gene>
    <name evidence="2" type="ORF">P5G51_002110</name>
</gene>
<dbReference type="InterPro" id="IPR027417">
    <property type="entry name" value="P-loop_NTPase"/>
</dbReference>
<dbReference type="EMBL" id="JAROCA020000001">
    <property type="protein sequence ID" value="MDY0404369.1"/>
    <property type="molecule type" value="Genomic_DNA"/>
</dbReference>
<comment type="caution">
    <text evidence="2">The sequence shown here is derived from an EMBL/GenBank/DDBJ whole genome shotgun (WGS) entry which is preliminary data.</text>
</comment>
<sequence>MTKLHIEAAEGSLPTFSLDVGSSKATAIYSDVDLQEKLMRELLRNPEVDLFDYKEGLYERLTVQDNIKFYNKWFGCRTTLPELLVMFQLQNCAKMPLRKCSPSQIRRVLYAKHYMSNAALNVFQEPIQGVDVLTINTFINMLKQMMEEKRNILVLVSSMEHALLLGDDAYHLQDSGLIHLETDAEEEQEIAKTSKQTSLTVEKLFKIPAKIDDKVILFDPTEIDYIESQEGKAFIVINGDAFPLDATLTEIEKKLELYGFYRCHRSYIVNLQKVREIITWSKNTYSLKINNKVQATIPLSRTKIQTIQEIFNLK</sequence>
<evidence type="ECO:0000313" key="3">
    <source>
        <dbReference type="Proteomes" id="UP001228376"/>
    </source>
</evidence>
<keyword evidence="3" id="KW-1185">Reference proteome</keyword>
<dbReference type="GO" id="GO:0003677">
    <property type="term" value="F:DNA binding"/>
    <property type="evidence" value="ECO:0007669"/>
    <property type="project" value="UniProtKB-KW"/>
</dbReference>
<dbReference type="InterPro" id="IPR012046">
    <property type="entry name" value="LytTR_ABC"/>
</dbReference>
<protein>
    <submittedName>
        <fullName evidence="2">LytTR family transcriptional regulator DNA-binding domain-containing protein</fullName>
    </submittedName>
</protein>
<evidence type="ECO:0000259" key="1">
    <source>
        <dbReference type="PROSITE" id="PS50930"/>
    </source>
</evidence>
<accession>A0ABU5CEV9</accession>
<dbReference type="PROSITE" id="PS50930">
    <property type="entry name" value="HTH_LYTTR"/>
    <property type="match status" value="1"/>
</dbReference>
<keyword evidence="2" id="KW-0238">DNA-binding</keyword>
<dbReference type="RefSeq" id="WP_306067283.1">
    <property type="nucleotide sequence ID" value="NZ_JAROCA020000001.1"/>
</dbReference>
<dbReference type="SUPFAM" id="SSF52540">
    <property type="entry name" value="P-loop containing nucleoside triphosphate hydrolases"/>
    <property type="match status" value="1"/>
</dbReference>
<feature type="domain" description="HTH LytTR-type" evidence="1">
    <location>
        <begin position="207"/>
        <end position="313"/>
    </location>
</feature>
<evidence type="ECO:0000313" key="2">
    <source>
        <dbReference type="EMBL" id="MDY0404369.1"/>
    </source>
</evidence>
<dbReference type="InterPro" id="IPR046947">
    <property type="entry name" value="LytR-like"/>
</dbReference>
<dbReference type="PANTHER" id="PTHR37299:SF1">
    <property type="entry name" value="STAGE 0 SPORULATION PROTEIN A HOMOLOG"/>
    <property type="match status" value="1"/>
</dbReference>
<dbReference type="Gene3D" id="3.40.50.300">
    <property type="entry name" value="P-loop containing nucleotide triphosphate hydrolases"/>
    <property type="match status" value="1"/>
</dbReference>
<dbReference type="Gene3D" id="2.40.50.1020">
    <property type="entry name" value="LytTr DNA-binding domain"/>
    <property type="match status" value="1"/>
</dbReference>
<dbReference type="InterPro" id="IPR007492">
    <property type="entry name" value="LytTR_DNA-bd_dom"/>
</dbReference>
<name>A0ABU5CEV9_9BACI</name>
<dbReference type="SMART" id="SM00850">
    <property type="entry name" value="LytTR"/>
    <property type="match status" value="1"/>
</dbReference>
<dbReference type="PANTHER" id="PTHR37299">
    <property type="entry name" value="TRANSCRIPTIONAL REGULATOR-RELATED"/>
    <property type="match status" value="1"/>
</dbReference>
<organism evidence="2 3">
    <name type="scientific">Tigheibacillus jepli</name>
    <dbReference type="NCBI Taxonomy" id="3035914"/>
    <lineage>
        <taxon>Bacteria</taxon>
        <taxon>Bacillati</taxon>
        <taxon>Bacillota</taxon>
        <taxon>Bacilli</taxon>
        <taxon>Bacillales</taxon>
        <taxon>Bacillaceae</taxon>
        <taxon>Tigheibacillus</taxon>
    </lineage>
</organism>
<proteinExistence type="predicted"/>
<dbReference type="PIRSF" id="PIRSF036612">
    <property type="entry name" value="ABC_ATP_LytTR"/>
    <property type="match status" value="1"/>
</dbReference>
<dbReference type="Proteomes" id="UP001228376">
    <property type="component" value="Unassembled WGS sequence"/>
</dbReference>
<reference evidence="2 3" key="1">
    <citation type="submission" date="2023-10" db="EMBL/GenBank/DDBJ databases">
        <title>179-bfca-hs.</title>
        <authorList>
            <person name="Miliotis G."/>
            <person name="Sengupta P."/>
            <person name="Hameed A."/>
            <person name="Chuvochina M."/>
            <person name="Mcdonagh F."/>
            <person name="Simpson A.C."/>
            <person name="Singh N.K."/>
            <person name="Rekha P.D."/>
            <person name="Raman K."/>
            <person name="Hugenholtz P."/>
            <person name="Venkateswaran K."/>
        </authorList>
    </citation>
    <scope>NUCLEOTIDE SEQUENCE [LARGE SCALE GENOMIC DNA]</scope>
    <source>
        <strain evidence="2 3">179-BFC-A-HS</strain>
    </source>
</reference>
<dbReference type="Pfam" id="PF04397">
    <property type="entry name" value="LytTR"/>
    <property type="match status" value="1"/>
</dbReference>